<dbReference type="InterPro" id="IPR011663">
    <property type="entry name" value="UTRA"/>
</dbReference>
<dbReference type="InterPro" id="IPR028978">
    <property type="entry name" value="Chorismate_lyase_/UTRA_dom_sf"/>
</dbReference>
<protein>
    <submittedName>
        <fullName evidence="5">GntR family transcriptional regulator</fullName>
    </submittedName>
</protein>
<keyword evidence="6" id="KW-1185">Reference proteome</keyword>
<keyword evidence="2" id="KW-0238">DNA-binding</keyword>
<dbReference type="Proteomes" id="UP000324536">
    <property type="component" value="Chromosome"/>
</dbReference>
<dbReference type="SUPFAM" id="SSF64288">
    <property type="entry name" value="Chorismate lyase-like"/>
    <property type="match status" value="1"/>
</dbReference>
<dbReference type="InterPro" id="IPR036390">
    <property type="entry name" value="WH_DNA-bd_sf"/>
</dbReference>
<feature type="domain" description="HTH gntR-type" evidence="4">
    <location>
        <begin position="9"/>
        <end position="77"/>
    </location>
</feature>
<dbReference type="SMART" id="SM00345">
    <property type="entry name" value="HTH_GNTR"/>
    <property type="match status" value="1"/>
</dbReference>
<keyword evidence="1" id="KW-0805">Transcription regulation</keyword>
<dbReference type="PANTHER" id="PTHR44846">
    <property type="entry name" value="MANNOSYL-D-GLYCERATE TRANSPORT/METABOLISM SYSTEM REPRESSOR MNGR-RELATED"/>
    <property type="match status" value="1"/>
</dbReference>
<dbReference type="InterPro" id="IPR050679">
    <property type="entry name" value="Bact_HTH_transcr_reg"/>
</dbReference>
<sequence>MQLVRENATPLYRQLATQLRQEIAEGRFERTGKLPSEAELRERFSVSRVTVRLALNALAESGLIEQRKGKGTYLIGREVRYELDTLRSFHESLRLQGFDARMRLLTFELKTPPEPVGKMLGHDGECLFLERLHLIGEEPIAVGRSFLPAKLADISRDEADIVPTYALLNRFSGHSLDRVHVTLGAQSAGVELAHLLQIAENTALLHMERISYFMNNQPAEYSTFFIRPERYHFTLNSHFSHE</sequence>
<dbReference type="Pfam" id="PF07702">
    <property type="entry name" value="UTRA"/>
    <property type="match status" value="1"/>
</dbReference>
<gene>
    <name evidence="5" type="ORF">FLP30_11160</name>
</gene>
<dbReference type="OrthoDB" id="7173258at2"/>
<dbReference type="RefSeq" id="WP_149279873.1">
    <property type="nucleotide sequence ID" value="NZ_CP043506.1"/>
</dbReference>
<name>A0A5C1YQC0_9PROT</name>
<evidence type="ECO:0000313" key="6">
    <source>
        <dbReference type="Proteomes" id="UP000324536"/>
    </source>
</evidence>
<evidence type="ECO:0000259" key="4">
    <source>
        <dbReference type="PROSITE" id="PS50949"/>
    </source>
</evidence>
<dbReference type="Gene3D" id="1.10.10.10">
    <property type="entry name" value="Winged helix-like DNA-binding domain superfamily/Winged helix DNA-binding domain"/>
    <property type="match status" value="1"/>
</dbReference>
<proteinExistence type="predicted"/>
<dbReference type="PRINTS" id="PR00035">
    <property type="entry name" value="HTHGNTR"/>
</dbReference>
<dbReference type="CDD" id="cd07377">
    <property type="entry name" value="WHTH_GntR"/>
    <property type="match status" value="1"/>
</dbReference>
<dbReference type="AlphaFoldDB" id="A0A5C1YQC0"/>
<evidence type="ECO:0000256" key="1">
    <source>
        <dbReference type="ARBA" id="ARBA00023015"/>
    </source>
</evidence>
<dbReference type="EMBL" id="CP043506">
    <property type="protein sequence ID" value="QEO18211.1"/>
    <property type="molecule type" value="Genomic_DNA"/>
</dbReference>
<dbReference type="SUPFAM" id="SSF46785">
    <property type="entry name" value="Winged helix' DNA-binding domain"/>
    <property type="match status" value="1"/>
</dbReference>
<dbReference type="GO" id="GO:0003700">
    <property type="term" value="F:DNA-binding transcription factor activity"/>
    <property type="evidence" value="ECO:0007669"/>
    <property type="project" value="InterPro"/>
</dbReference>
<keyword evidence="3" id="KW-0804">Transcription</keyword>
<dbReference type="KEGG" id="acek:FLP30_11160"/>
<evidence type="ECO:0000256" key="2">
    <source>
        <dbReference type="ARBA" id="ARBA00023125"/>
    </source>
</evidence>
<organism evidence="5 6">
    <name type="scientific">Acetobacter vaccinii</name>
    <dbReference type="NCBI Taxonomy" id="2592655"/>
    <lineage>
        <taxon>Bacteria</taxon>
        <taxon>Pseudomonadati</taxon>
        <taxon>Pseudomonadota</taxon>
        <taxon>Alphaproteobacteria</taxon>
        <taxon>Acetobacterales</taxon>
        <taxon>Acetobacteraceae</taxon>
        <taxon>Acetobacter</taxon>
    </lineage>
</organism>
<evidence type="ECO:0000256" key="3">
    <source>
        <dbReference type="ARBA" id="ARBA00023163"/>
    </source>
</evidence>
<dbReference type="GO" id="GO:0003677">
    <property type="term" value="F:DNA binding"/>
    <property type="evidence" value="ECO:0007669"/>
    <property type="project" value="UniProtKB-KW"/>
</dbReference>
<accession>A0A5C1YQC0</accession>
<dbReference type="Gene3D" id="3.40.1410.10">
    <property type="entry name" value="Chorismate lyase-like"/>
    <property type="match status" value="1"/>
</dbReference>
<dbReference type="InterPro" id="IPR036388">
    <property type="entry name" value="WH-like_DNA-bd_sf"/>
</dbReference>
<dbReference type="SMART" id="SM00866">
    <property type="entry name" value="UTRA"/>
    <property type="match status" value="1"/>
</dbReference>
<dbReference type="PROSITE" id="PS50949">
    <property type="entry name" value="HTH_GNTR"/>
    <property type="match status" value="1"/>
</dbReference>
<dbReference type="GO" id="GO:0045892">
    <property type="term" value="P:negative regulation of DNA-templated transcription"/>
    <property type="evidence" value="ECO:0007669"/>
    <property type="project" value="TreeGrafter"/>
</dbReference>
<dbReference type="PANTHER" id="PTHR44846:SF1">
    <property type="entry name" value="MANNOSYL-D-GLYCERATE TRANSPORT_METABOLISM SYSTEM REPRESSOR MNGR-RELATED"/>
    <property type="match status" value="1"/>
</dbReference>
<evidence type="ECO:0000313" key="5">
    <source>
        <dbReference type="EMBL" id="QEO18211.1"/>
    </source>
</evidence>
<reference evidence="5 6" key="1">
    <citation type="submission" date="2019-09" db="EMBL/GenBank/DDBJ databases">
        <title>Genome sequencing of strain KACC 21233.</title>
        <authorList>
            <person name="Heo J."/>
            <person name="Kim S.-J."/>
            <person name="Kim J.-S."/>
            <person name="Hong S.-B."/>
            <person name="Kwon S.-W."/>
        </authorList>
    </citation>
    <scope>NUCLEOTIDE SEQUENCE [LARGE SCALE GENOMIC DNA]</scope>
    <source>
        <strain evidence="5 6">KACC 21233</strain>
    </source>
</reference>
<dbReference type="Pfam" id="PF00392">
    <property type="entry name" value="GntR"/>
    <property type="match status" value="1"/>
</dbReference>
<dbReference type="InterPro" id="IPR000524">
    <property type="entry name" value="Tscrpt_reg_HTH_GntR"/>
</dbReference>